<name>A0A0V1ENI2_TRIPS</name>
<dbReference type="InterPro" id="IPR017453">
    <property type="entry name" value="GCV_H_sub"/>
</dbReference>
<comment type="subunit">
    <text evidence="4">The glycine cleavage system is composed of four proteins: P, T, L and H.</text>
</comment>
<comment type="function">
    <text evidence="4">The H protein shuttles the methylamine group of glycine from the P protein to the T protein.</text>
</comment>
<dbReference type="CDD" id="cd06848">
    <property type="entry name" value="GCS_H"/>
    <property type="match status" value="1"/>
</dbReference>
<sequence length="180" mass="20361">MNIFKKIFLLFFKNVLFGQSTSALRKLAEISLFNATQRVWVSKSSSLANRKYTEKHEWVSVDNKIGTVGLTDYAQEALGEVVYIELPELQTELKQFAECGVVESVKAASDIYSPISGTVAEVNKALEENPSLVNKSCYDDGWLFKVEVANESELDTLMDEDKYNDFLRSANVEKQIRETI</sequence>
<dbReference type="SUPFAM" id="SSF51230">
    <property type="entry name" value="Single hybrid motif"/>
    <property type="match status" value="1"/>
</dbReference>
<dbReference type="GO" id="GO:0009249">
    <property type="term" value="P:protein lipoylation"/>
    <property type="evidence" value="ECO:0007669"/>
    <property type="project" value="TreeGrafter"/>
</dbReference>
<evidence type="ECO:0000313" key="8">
    <source>
        <dbReference type="Proteomes" id="UP000054632"/>
    </source>
</evidence>
<keyword evidence="4" id="KW-0809">Transit peptide</keyword>
<feature type="modified residue" description="N6-lipoyllysine" evidence="3">
    <location>
        <position position="106"/>
    </location>
</feature>
<gene>
    <name evidence="7" type="primary">GCSH</name>
    <name evidence="7" type="ORF">T4A_10137</name>
</gene>
<dbReference type="PANTHER" id="PTHR11715:SF3">
    <property type="entry name" value="GLYCINE CLEAVAGE SYSTEM H PROTEIN-RELATED"/>
    <property type="match status" value="1"/>
</dbReference>
<organism evidence="7 8">
    <name type="scientific">Trichinella pseudospiralis</name>
    <name type="common">Parasitic roundworm</name>
    <dbReference type="NCBI Taxonomy" id="6337"/>
    <lineage>
        <taxon>Eukaryota</taxon>
        <taxon>Metazoa</taxon>
        <taxon>Ecdysozoa</taxon>
        <taxon>Nematoda</taxon>
        <taxon>Enoplea</taxon>
        <taxon>Dorylaimia</taxon>
        <taxon>Trichinellida</taxon>
        <taxon>Trichinellidae</taxon>
        <taxon>Trichinella</taxon>
    </lineage>
</organism>
<reference evidence="7 8" key="1">
    <citation type="submission" date="2015-01" db="EMBL/GenBank/DDBJ databases">
        <title>Evolution of Trichinella species and genotypes.</title>
        <authorList>
            <person name="Korhonen P.K."/>
            <person name="Edoardo P."/>
            <person name="Giuseppe L.R."/>
            <person name="Gasser R.B."/>
        </authorList>
    </citation>
    <scope>NUCLEOTIDE SEQUENCE [LARGE SCALE GENOMIC DNA]</scope>
    <source>
        <strain evidence="7">ISS13</strain>
    </source>
</reference>
<feature type="domain" description="Lipoyl-binding" evidence="6">
    <location>
        <begin position="65"/>
        <end position="147"/>
    </location>
</feature>
<dbReference type="GO" id="GO:0005739">
    <property type="term" value="C:mitochondrion"/>
    <property type="evidence" value="ECO:0007669"/>
    <property type="project" value="UniProtKB-SubCell"/>
</dbReference>
<comment type="cofactor">
    <cofactor evidence="4">
        <name>(R)-lipoate</name>
        <dbReference type="ChEBI" id="CHEBI:83088"/>
    </cofactor>
    <text evidence="4">Binds 1 lipoyl cofactor covalently.</text>
</comment>
<dbReference type="InterPro" id="IPR011053">
    <property type="entry name" value="Single_hybrid_motif"/>
</dbReference>
<evidence type="ECO:0000256" key="4">
    <source>
        <dbReference type="RuleBase" id="RU364055"/>
    </source>
</evidence>
<evidence type="ECO:0000313" key="7">
    <source>
        <dbReference type="EMBL" id="KRY75271.1"/>
    </source>
</evidence>
<evidence type="ECO:0000256" key="5">
    <source>
        <dbReference type="SAM" id="SignalP"/>
    </source>
</evidence>
<dbReference type="Proteomes" id="UP000054632">
    <property type="component" value="Unassembled WGS sequence"/>
</dbReference>
<comment type="similarity">
    <text evidence="1 4">Belongs to the GcvH family.</text>
</comment>
<dbReference type="InterPro" id="IPR033753">
    <property type="entry name" value="GCV_H/Fam206"/>
</dbReference>
<evidence type="ECO:0000256" key="2">
    <source>
        <dbReference type="ARBA" id="ARBA00022823"/>
    </source>
</evidence>
<comment type="subcellular location">
    <subcellularLocation>
        <location evidence="4">Mitochondrion</location>
    </subcellularLocation>
</comment>
<evidence type="ECO:0000256" key="3">
    <source>
        <dbReference type="PIRSR" id="PIRSR617453-50"/>
    </source>
</evidence>
<comment type="caution">
    <text evidence="7">The sequence shown here is derived from an EMBL/GenBank/DDBJ whole genome shotgun (WGS) entry which is preliminary data.</text>
</comment>
<dbReference type="GO" id="GO:0005960">
    <property type="term" value="C:glycine cleavage complex"/>
    <property type="evidence" value="ECO:0007669"/>
    <property type="project" value="UniProtKB-UniRule"/>
</dbReference>
<feature type="chain" id="PRO_5006877425" description="Glycine cleavage system H protein" evidence="5">
    <location>
        <begin position="24"/>
        <end position="180"/>
    </location>
</feature>
<dbReference type="NCBIfam" id="TIGR00527">
    <property type="entry name" value="gcvH"/>
    <property type="match status" value="1"/>
</dbReference>
<dbReference type="Pfam" id="PF01597">
    <property type="entry name" value="GCV_H"/>
    <property type="match status" value="1"/>
</dbReference>
<dbReference type="AlphaFoldDB" id="A0A0V1ENI2"/>
<proteinExistence type="inferred from homology"/>
<keyword evidence="5" id="KW-0732">Signal</keyword>
<dbReference type="NCBIfam" id="NF002270">
    <property type="entry name" value="PRK01202.1"/>
    <property type="match status" value="1"/>
</dbReference>
<protein>
    <recommendedName>
        <fullName evidence="4">Glycine cleavage system H protein</fullName>
    </recommendedName>
</protein>
<dbReference type="HAMAP" id="MF_00272">
    <property type="entry name" value="GcvH"/>
    <property type="match status" value="1"/>
</dbReference>
<evidence type="ECO:0000259" key="6">
    <source>
        <dbReference type="PROSITE" id="PS50968"/>
    </source>
</evidence>
<dbReference type="PROSITE" id="PS50968">
    <property type="entry name" value="BIOTINYL_LIPOYL"/>
    <property type="match status" value="1"/>
</dbReference>
<evidence type="ECO:0000256" key="1">
    <source>
        <dbReference type="ARBA" id="ARBA00009249"/>
    </source>
</evidence>
<dbReference type="EMBL" id="JYDR01000019">
    <property type="protein sequence ID" value="KRY75271.1"/>
    <property type="molecule type" value="Genomic_DNA"/>
</dbReference>
<dbReference type="Gene3D" id="2.40.50.100">
    <property type="match status" value="1"/>
</dbReference>
<dbReference type="GO" id="GO:0019464">
    <property type="term" value="P:glycine decarboxylation via glycine cleavage system"/>
    <property type="evidence" value="ECO:0007669"/>
    <property type="project" value="UniProtKB-UniRule"/>
</dbReference>
<keyword evidence="4" id="KW-0496">Mitochondrion</keyword>
<dbReference type="PANTHER" id="PTHR11715">
    <property type="entry name" value="GLYCINE CLEAVAGE SYSTEM H PROTEIN"/>
    <property type="match status" value="1"/>
</dbReference>
<dbReference type="InterPro" id="IPR002930">
    <property type="entry name" value="GCV_H"/>
</dbReference>
<feature type="signal peptide" evidence="5">
    <location>
        <begin position="1"/>
        <end position="23"/>
    </location>
</feature>
<accession>A0A0V1ENI2</accession>
<dbReference type="InterPro" id="IPR000089">
    <property type="entry name" value="Biotin_lipoyl"/>
</dbReference>
<keyword evidence="2 3" id="KW-0450">Lipoyl</keyword>